<keyword evidence="2" id="KW-0560">Oxidoreductase</keyword>
<dbReference type="STRING" id="341454.A0A4S2N4N7"/>
<feature type="coiled-coil region" evidence="4">
    <location>
        <begin position="128"/>
        <end position="155"/>
    </location>
</feature>
<dbReference type="SUPFAM" id="SSF51735">
    <property type="entry name" value="NAD(P)-binding Rossmann-fold domains"/>
    <property type="match status" value="1"/>
</dbReference>
<dbReference type="PRINTS" id="PR00081">
    <property type="entry name" value="GDHRDH"/>
</dbReference>
<keyword evidence="5" id="KW-0812">Transmembrane</keyword>
<comment type="similarity">
    <text evidence="1 3">Belongs to the short-chain dehydrogenases/reductases (SDR) family.</text>
</comment>
<reference evidence="6 7" key="1">
    <citation type="submission" date="2019-04" db="EMBL/GenBank/DDBJ databases">
        <title>Comparative genomics and transcriptomics to analyze fruiting body development in filamentous ascomycetes.</title>
        <authorList>
            <consortium name="DOE Joint Genome Institute"/>
            <person name="Lutkenhaus R."/>
            <person name="Traeger S."/>
            <person name="Breuer J."/>
            <person name="Kuo A."/>
            <person name="Lipzen A."/>
            <person name="Pangilinan J."/>
            <person name="Dilworth D."/>
            <person name="Sandor L."/>
            <person name="Poggeler S."/>
            <person name="Barry K."/>
            <person name="Grigoriev I.V."/>
            <person name="Nowrousian M."/>
        </authorList>
    </citation>
    <scope>NUCLEOTIDE SEQUENCE [LARGE SCALE GENOMIC DNA]</scope>
    <source>
        <strain evidence="6 7">CBS 389.68</strain>
    </source>
</reference>
<dbReference type="PANTHER" id="PTHR24322">
    <property type="entry name" value="PKSB"/>
    <property type="match status" value="1"/>
</dbReference>
<organism evidence="6 7">
    <name type="scientific">Ascodesmis nigricans</name>
    <dbReference type="NCBI Taxonomy" id="341454"/>
    <lineage>
        <taxon>Eukaryota</taxon>
        <taxon>Fungi</taxon>
        <taxon>Dikarya</taxon>
        <taxon>Ascomycota</taxon>
        <taxon>Pezizomycotina</taxon>
        <taxon>Pezizomycetes</taxon>
        <taxon>Pezizales</taxon>
        <taxon>Ascodesmidaceae</taxon>
        <taxon>Ascodesmis</taxon>
    </lineage>
</organism>
<dbReference type="OrthoDB" id="5840532at2759"/>
<dbReference type="PRINTS" id="PR00080">
    <property type="entry name" value="SDRFAMILY"/>
</dbReference>
<evidence type="ECO:0000256" key="1">
    <source>
        <dbReference type="ARBA" id="ARBA00006484"/>
    </source>
</evidence>
<dbReference type="Gene3D" id="3.40.50.720">
    <property type="entry name" value="NAD(P)-binding Rossmann-like Domain"/>
    <property type="match status" value="1"/>
</dbReference>
<dbReference type="InParanoid" id="A0A4S2N4N7"/>
<dbReference type="Pfam" id="PF00106">
    <property type="entry name" value="adh_short"/>
    <property type="match status" value="1"/>
</dbReference>
<keyword evidence="5" id="KW-1133">Transmembrane helix</keyword>
<dbReference type="PANTHER" id="PTHR24322:SF736">
    <property type="entry name" value="RETINOL DEHYDROGENASE 10"/>
    <property type="match status" value="1"/>
</dbReference>
<evidence type="ECO:0000313" key="6">
    <source>
        <dbReference type="EMBL" id="TGZ84180.1"/>
    </source>
</evidence>
<feature type="transmembrane region" description="Helical" evidence="5">
    <location>
        <begin position="20"/>
        <end position="40"/>
    </location>
</feature>
<protein>
    <submittedName>
        <fullName evidence="6">NAD(P)-binding protein</fullName>
    </submittedName>
</protein>
<dbReference type="AlphaFoldDB" id="A0A4S2N4N7"/>
<name>A0A4S2N4N7_9PEZI</name>
<dbReference type="GO" id="GO:0016616">
    <property type="term" value="F:oxidoreductase activity, acting on the CH-OH group of donors, NAD or NADP as acceptor"/>
    <property type="evidence" value="ECO:0007669"/>
    <property type="project" value="TreeGrafter"/>
</dbReference>
<dbReference type="InterPro" id="IPR036291">
    <property type="entry name" value="NAD(P)-bd_dom_sf"/>
</dbReference>
<evidence type="ECO:0000256" key="3">
    <source>
        <dbReference type="RuleBase" id="RU000363"/>
    </source>
</evidence>
<keyword evidence="7" id="KW-1185">Reference proteome</keyword>
<proteinExistence type="inferred from homology"/>
<keyword evidence="4" id="KW-0175">Coiled coil</keyword>
<evidence type="ECO:0000313" key="7">
    <source>
        <dbReference type="Proteomes" id="UP000298138"/>
    </source>
</evidence>
<dbReference type="InterPro" id="IPR002347">
    <property type="entry name" value="SDR_fam"/>
</dbReference>
<accession>A0A4S2N4N7</accession>
<feature type="transmembrane region" description="Helical" evidence="5">
    <location>
        <begin position="85"/>
        <end position="105"/>
    </location>
</feature>
<gene>
    <name evidence="6" type="ORF">EX30DRAFT_381682</name>
</gene>
<keyword evidence="5" id="KW-0472">Membrane</keyword>
<evidence type="ECO:0000256" key="5">
    <source>
        <dbReference type="SAM" id="Phobius"/>
    </source>
</evidence>
<evidence type="ECO:0000256" key="4">
    <source>
        <dbReference type="SAM" id="Coils"/>
    </source>
</evidence>
<feature type="transmembrane region" description="Helical" evidence="5">
    <location>
        <begin position="47"/>
        <end position="65"/>
    </location>
</feature>
<dbReference type="EMBL" id="ML220113">
    <property type="protein sequence ID" value="TGZ84180.1"/>
    <property type="molecule type" value="Genomic_DNA"/>
</dbReference>
<evidence type="ECO:0000256" key="2">
    <source>
        <dbReference type="ARBA" id="ARBA00023002"/>
    </source>
</evidence>
<dbReference type="Proteomes" id="UP000298138">
    <property type="component" value="Unassembled WGS sequence"/>
</dbReference>
<sequence length="337" mass="36917">MATPPPWYHQFNLDLLTRVLHTTLLHPIIPFFLPLAFLALSHRPTSPPVVTSFFTAVLIFLYNNLSLYLSHPSGSARRFNPNTDVILITGGARGLGLLIASIYGIRGVSVAVLDILPPKDEYPGVLFIQCDITNLNALEKARKQVEEELGAVTVLISNAAVLDGRRIGEFNIPAVRRAMEVNLMAQYYLLDVFLPGIRESGGVVVTVGSVLGGLAAAGTALYAPPKAALKALHQVLAAEMGREGGRVKMVWVELGQMRTELFRGVETPNWFLAGEMEPVDVAKEVVRAVEEGVGGEVVLPLYARWVGLYTVLPVRVREWARWLSGIDVAMDEWGKKN</sequence>